<dbReference type="Proteomes" id="UP000234275">
    <property type="component" value="Unassembled WGS sequence"/>
</dbReference>
<dbReference type="InterPro" id="IPR045863">
    <property type="entry name" value="CorA_TM1_TM2"/>
</dbReference>
<dbReference type="InterPro" id="IPR002523">
    <property type="entry name" value="MgTranspt_CorA/ZnTranspt_ZntB"/>
</dbReference>
<dbReference type="VEuPathDB" id="FungiDB:P170DRAFT_455751"/>
<feature type="region of interest" description="Disordered" evidence="5">
    <location>
        <begin position="1087"/>
        <end position="1113"/>
    </location>
</feature>
<sequence length="1113" mass="126083">MTSSTHSSGKLSVEPETDVDIVAVPSIGGDPSKTWVDEASQRPWPLTGIAKHMPNARVLLLDHGTISPQDDMDSLAHRLLGQLLYERQHTSSRRPIFFICHGTGGLVVKTALVIAGHSASHLNSVLSSCYGIAFLATPHKGSTYLSAPEYAKTIRRLMQPRYHVPHQMRELFRPRHPRLLHLTNQFRSISADMKIWSFLETVDSILTITDSGTRGMVEMNVPITSIRSGLLDFEHEKEIPLATDHVGTASFKGQEATTRLSFIKELQASASIARQLSLMADAPLHVEEETLIQVNGFFEDTARGVSDETPLKLWSTKTRLSDYLKDGPSICLEDRLKNTERIPSGSFDDSSVSSFDSRPSSAMGLSELSSFDELEPEDADVAHTKSIPSRPAMKRSRSYLAQTSPRIHVSEPAVESYFDAHNEDLPARDNNTDARSDIRGENMASFSSQYKGLLPVPPPARERLNQNRCEVPRATPRFDRPEPGSEKLVWIHVPYTHTGWVPPVLSKACEDEQRPGFFRRFVNEENWYSNLVRARHLEPHARFVRPTCIHSRQDDPANVDKGDSIHDPQLAIYLPYLHWDTYCNLLHRRNAVEQRLRQGRSKPVPDSISKANLESQLIWRFLGNEPPIHIRRTIDQYGYPNLRSTVARDDDQMLWKRTKKPIDPNEELGQLSSVQDTGDTGDPPKPIMDGKVLMVDQLWLWIVDPKTVVTFFPKQEATTAEGKLYEQANLYNSIYNELNGDLARRFETAGDLAALIVLHAVTVLLDRTLHHDLQVLRIFEESISILIESMTRSFKRFRGRGFIVTPSDYNKTAGGKPMTTAERFERDYRIVNQHRADLSALLELRDIVDELGTVLKLLEQQAATVKIMASYFEEKGYGKAFIEAALSRLEDYHTQVLEMKDNAYSAQKDAESLLDIKQEQANIDESRMARWQAEVTRDQSQSVMVFTIFTVIFLPLSFFTSLFGINVREWSGEEQNLTMSQMLSIAGPTSFAIIIIALLMAFSERLRDITAKTQKVAFGIAREFIFRPLGVMLHRNKNKSAANKKTTPSITTERTTRRERFGRYLGNRQLKDDDIWDRHEDRVISPLPPVLGSDGEKVDYDAAGKERRLDQMA</sequence>
<dbReference type="Gene3D" id="3.40.50.1820">
    <property type="entry name" value="alpha/beta hydrolase"/>
    <property type="match status" value="1"/>
</dbReference>
<keyword evidence="8" id="KW-1185">Reference proteome</keyword>
<feature type="region of interest" description="Disordered" evidence="5">
    <location>
        <begin position="663"/>
        <end position="686"/>
    </location>
</feature>
<dbReference type="GeneID" id="36559262"/>
<feature type="compositionally biased region" description="Acidic residues" evidence="5">
    <location>
        <begin position="370"/>
        <end position="379"/>
    </location>
</feature>
<protein>
    <recommendedName>
        <fullName evidence="9">DUF676 domain-containing protein</fullName>
    </recommendedName>
</protein>
<dbReference type="GO" id="GO:0046873">
    <property type="term" value="F:metal ion transmembrane transporter activity"/>
    <property type="evidence" value="ECO:0007669"/>
    <property type="project" value="InterPro"/>
</dbReference>
<dbReference type="OrthoDB" id="361039at2759"/>
<keyword evidence="2 6" id="KW-0812">Transmembrane</keyword>
<evidence type="ECO:0000313" key="7">
    <source>
        <dbReference type="EMBL" id="PLB48945.1"/>
    </source>
</evidence>
<dbReference type="AlphaFoldDB" id="A0A2I2G7V2"/>
<evidence type="ECO:0000256" key="3">
    <source>
        <dbReference type="ARBA" id="ARBA00022989"/>
    </source>
</evidence>
<name>A0A2I2G7V2_9EURO</name>
<dbReference type="Pfam" id="PF01544">
    <property type="entry name" value="CorA"/>
    <property type="match status" value="1"/>
</dbReference>
<reference evidence="7 8" key="1">
    <citation type="submission" date="2016-12" db="EMBL/GenBank/DDBJ databases">
        <title>The genomes of Aspergillus section Nigri reveals drivers in fungal speciation.</title>
        <authorList>
            <consortium name="DOE Joint Genome Institute"/>
            <person name="Vesth T.C."/>
            <person name="Nybo J."/>
            <person name="Theobald S."/>
            <person name="Brandl J."/>
            <person name="Frisvad J.C."/>
            <person name="Nielsen K.F."/>
            <person name="Lyhne E.K."/>
            <person name="Kogle M.E."/>
            <person name="Kuo A."/>
            <person name="Riley R."/>
            <person name="Clum A."/>
            <person name="Nolan M."/>
            <person name="Lipzen A."/>
            <person name="Salamov A."/>
            <person name="Henrissat B."/>
            <person name="Wiebenga A."/>
            <person name="De Vries R.P."/>
            <person name="Grigoriev I.V."/>
            <person name="Mortensen U.H."/>
            <person name="Andersen M.R."/>
            <person name="Baker S.E."/>
        </authorList>
    </citation>
    <scope>NUCLEOTIDE SEQUENCE [LARGE SCALE GENOMIC DNA]</scope>
    <source>
        <strain evidence="7 8">IBT 23096</strain>
    </source>
</reference>
<dbReference type="InterPro" id="IPR029058">
    <property type="entry name" value="AB_hydrolase_fold"/>
</dbReference>
<organism evidence="7 8">
    <name type="scientific">Aspergillus steynii IBT 23096</name>
    <dbReference type="NCBI Taxonomy" id="1392250"/>
    <lineage>
        <taxon>Eukaryota</taxon>
        <taxon>Fungi</taxon>
        <taxon>Dikarya</taxon>
        <taxon>Ascomycota</taxon>
        <taxon>Pezizomycotina</taxon>
        <taxon>Eurotiomycetes</taxon>
        <taxon>Eurotiomycetidae</taxon>
        <taxon>Eurotiales</taxon>
        <taxon>Aspergillaceae</taxon>
        <taxon>Aspergillus</taxon>
        <taxon>Aspergillus subgen. Circumdati</taxon>
    </lineage>
</organism>
<feature type="region of interest" description="Disordered" evidence="5">
    <location>
        <begin position="1037"/>
        <end position="1057"/>
    </location>
</feature>
<feature type="transmembrane region" description="Helical" evidence="6">
    <location>
        <begin position="985"/>
        <end position="1002"/>
    </location>
</feature>
<comment type="subcellular location">
    <subcellularLocation>
        <location evidence="1">Membrane</location>
        <topology evidence="1">Multi-pass membrane protein</topology>
    </subcellularLocation>
</comment>
<dbReference type="InterPro" id="IPR050829">
    <property type="entry name" value="CorA_MIT"/>
</dbReference>
<proteinExistence type="predicted"/>
<dbReference type="Gene3D" id="1.20.58.340">
    <property type="entry name" value="Magnesium transport protein CorA, transmembrane region"/>
    <property type="match status" value="1"/>
</dbReference>
<comment type="caution">
    <text evidence="7">The sequence shown here is derived from an EMBL/GenBank/DDBJ whole genome shotgun (WGS) entry which is preliminary data.</text>
</comment>
<dbReference type="RefSeq" id="XP_024704247.1">
    <property type="nucleotide sequence ID" value="XM_024851563.1"/>
</dbReference>
<evidence type="ECO:0000256" key="5">
    <source>
        <dbReference type="SAM" id="MobiDB-lite"/>
    </source>
</evidence>
<dbReference type="PANTHER" id="PTHR47685">
    <property type="entry name" value="MAGNESIUM TRANSPORT PROTEIN CORA"/>
    <property type="match status" value="1"/>
</dbReference>
<keyword evidence="4 6" id="KW-0472">Membrane</keyword>
<evidence type="ECO:0000313" key="8">
    <source>
        <dbReference type="Proteomes" id="UP000234275"/>
    </source>
</evidence>
<evidence type="ECO:0008006" key="9">
    <source>
        <dbReference type="Google" id="ProtNLM"/>
    </source>
</evidence>
<dbReference type="EMBL" id="MSFO01000004">
    <property type="protein sequence ID" value="PLB48945.1"/>
    <property type="molecule type" value="Genomic_DNA"/>
</dbReference>
<evidence type="ECO:0000256" key="2">
    <source>
        <dbReference type="ARBA" id="ARBA00022692"/>
    </source>
</evidence>
<keyword evidence="3 6" id="KW-1133">Transmembrane helix</keyword>
<dbReference type="PANTHER" id="PTHR47685:SF1">
    <property type="entry name" value="MAGNESIUM TRANSPORT PROTEIN CORA"/>
    <property type="match status" value="1"/>
</dbReference>
<evidence type="ECO:0000256" key="6">
    <source>
        <dbReference type="SAM" id="Phobius"/>
    </source>
</evidence>
<feature type="region of interest" description="Disordered" evidence="5">
    <location>
        <begin position="370"/>
        <end position="399"/>
    </location>
</feature>
<accession>A0A2I2G7V2</accession>
<feature type="compositionally biased region" description="Basic and acidic residues" evidence="5">
    <location>
        <begin position="1094"/>
        <end position="1113"/>
    </location>
</feature>
<evidence type="ECO:0000256" key="4">
    <source>
        <dbReference type="ARBA" id="ARBA00023136"/>
    </source>
</evidence>
<dbReference type="SUPFAM" id="SSF144083">
    <property type="entry name" value="Magnesium transport protein CorA, transmembrane region"/>
    <property type="match status" value="1"/>
</dbReference>
<evidence type="ECO:0000256" key="1">
    <source>
        <dbReference type="ARBA" id="ARBA00004141"/>
    </source>
</evidence>
<dbReference type="GO" id="GO:0016020">
    <property type="term" value="C:membrane"/>
    <property type="evidence" value="ECO:0007669"/>
    <property type="project" value="UniProtKB-SubCell"/>
</dbReference>
<gene>
    <name evidence="7" type="ORF">P170DRAFT_455751</name>
</gene>
<feature type="transmembrane region" description="Helical" evidence="6">
    <location>
        <begin position="943"/>
        <end position="965"/>
    </location>
</feature>
<dbReference type="SUPFAM" id="SSF53474">
    <property type="entry name" value="alpha/beta-Hydrolases"/>
    <property type="match status" value="1"/>
</dbReference>